<comment type="caution">
    <text evidence="8">The sequence shown here is derived from an EMBL/GenBank/DDBJ whole genome shotgun (WGS) entry which is preliminary data.</text>
</comment>
<feature type="domain" description="Peptidase M4 C-terminal" evidence="7">
    <location>
        <begin position="416"/>
        <end position="545"/>
    </location>
</feature>
<dbReference type="Pfam" id="PF02868">
    <property type="entry name" value="Peptidase_M4_C"/>
    <property type="match status" value="1"/>
</dbReference>
<reference evidence="8 9" key="1">
    <citation type="submission" date="2021-10" db="EMBL/GenBank/DDBJ databases">
        <title>Anaerobic single-cell dispensing facilitates the cultivation of human gut bacteria.</title>
        <authorList>
            <person name="Afrizal A."/>
        </authorList>
    </citation>
    <scope>NUCLEOTIDE SEQUENCE [LARGE SCALE GENOMIC DNA]</scope>
    <source>
        <strain evidence="8 9">CLA-AA-H277</strain>
    </source>
</reference>
<dbReference type="PANTHER" id="PTHR33794:SF1">
    <property type="entry name" value="BACILLOLYSIN"/>
    <property type="match status" value="1"/>
</dbReference>
<gene>
    <name evidence="8" type="ORF">LKD71_16725</name>
</gene>
<sequence>MPVYADETLVDAWKRQMQESSGASDKEKYNQAPQLSVDDICEMNQGNAVFLYNEQGYVSFLQGKFFEEKVTDAEKGVESLMGIADLLGLSKGAEFFAVYGEQDAYGYRYFTYKQRYGDLTLENASLKIVLDPEGYTAGLVSSFTSNVGIAREEESAVTAREAEEIVREHNKGNYIKIYTEYTRQTSVTIQGVAYHAWAVFTSLPAGETENGGKAYLEHLIGYEGSYLTYVAVSSPEEQVMGDNAQMELALSYFEGLTAETYTGEITLHDGRKRRVSLPVAKDAEGIYYLADVNRHIFLADYYSYDFQGKFVPWTSPDNTGWPEHYLAVYESYIKVYDFYRDHGLTSVDGFGSPILILTDYCDSRKVPVNNAVYLGMCGGWVVFSASAANDFGECVDVAAHEFTHGITDYTVGGNLYQNAYGAVNEGISDVCGNLCELLLGETNDDTWLLGENSGNAVRSMSAPWLYGQPSKLYDRFYYPETGSPVLENDYGGVHTNSSLVGYVGYRLCAEGMTEETAFELWMGMLRLMTPKSGYQEVHEALKFAAGIQGMDEGWQIKIDEICKSCGY</sequence>
<keyword evidence="9" id="KW-1185">Reference proteome</keyword>
<evidence type="ECO:0000313" key="8">
    <source>
        <dbReference type="EMBL" id="MCC2191411.1"/>
    </source>
</evidence>
<dbReference type="Proteomes" id="UP001197875">
    <property type="component" value="Unassembled WGS sequence"/>
</dbReference>
<keyword evidence="3" id="KW-0378">Hydrolase</keyword>
<proteinExistence type="predicted"/>
<dbReference type="GO" id="GO:0004222">
    <property type="term" value="F:metalloendopeptidase activity"/>
    <property type="evidence" value="ECO:0007669"/>
    <property type="project" value="InterPro"/>
</dbReference>
<evidence type="ECO:0000256" key="1">
    <source>
        <dbReference type="ARBA" id="ARBA00022670"/>
    </source>
</evidence>
<accession>A0AAE3J7Z3</accession>
<dbReference type="InterPro" id="IPR013856">
    <property type="entry name" value="Peptidase_M4_domain"/>
</dbReference>
<dbReference type="PANTHER" id="PTHR33794">
    <property type="entry name" value="BACILLOLYSIN"/>
    <property type="match status" value="1"/>
</dbReference>
<evidence type="ECO:0000313" key="9">
    <source>
        <dbReference type="Proteomes" id="UP001197875"/>
    </source>
</evidence>
<dbReference type="InterPro" id="IPR050728">
    <property type="entry name" value="Zinc_Metalloprotease_M4"/>
</dbReference>
<keyword evidence="2" id="KW-0479">Metal-binding</keyword>
<organism evidence="8 9">
    <name type="scientific">Fusicatenibacter faecihominis</name>
    <dbReference type="NCBI Taxonomy" id="2881276"/>
    <lineage>
        <taxon>Bacteria</taxon>
        <taxon>Bacillati</taxon>
        <taxon>Bacillota</taxon>
        <taxon>Clostridia</taxon>
        <taxon>Lachnospirales</taxon>
        <taxon>Lachnospiraceae</taxon>
        <taxon>Fusicatenibacter</taxon>
    </lineage>
</organism>
<keyword evidence="5" id="KW-0482">Metalloprotease</keyword>
<keyword evidence="1" id="KW-0645">Protease</keyword>
<evidence type="ECO:0000256" key="2">
    <source>
        <dbReference type="ARBA" id="ARBA00022723"/>
    </source>
</evidence>
<dbReference type="Gene3D" id="3.10.170.10">
    <property type="match status" value="1"/>
</dbReference>
<name>A0AAE3J7Z3_9FIRM</name>
<dbReference type="InterPro" id="IPR027268">
    <property type="entry name" value="Peptidase_M4/M1_CTD_sf"/>
</dbReference>
<dbReference type="InterPro" id="IPR001570">
    <property type="entry name" value="Peptidase_M4_C_domain"/>
</dbReference>
<dbReference type="EMBL" id="JAJEPR010000053">
    <property type="protein sequence ID" value="MCC2191411.1"/>
    <property type="molecule type" value="Genomic_DNA"/>
</dbReference>
<evidence type="ECO:0000259" key="6">
    <source>
        <dbReference type="Pfam" id="PF01447"/>
    </source>
</evidence>
<dbReference type="GO" id="GO:0046872">
    <property type="term" value="F:metal ion binding"/>
    <property type="evidence" value="ECO:0007669"/>
    <property type="project" value="UniProtKB-KW"/>
</dbReference>
<evidence type="ECO:0000256" key="5">
    <source>
        <dbReference type="ARBA" id="ARBA00023049"/>
    </source>
</evidence>
<keyword evidence="4" id="KW-0862">Zinc</keyword>
<protein>
    <submittedName>
        <fullName evidence="8">M4 family metallopeptidase</fullName>
    </submittedName>
</protein>
<dbReference type="GO" id="GO:0006508">
    <property type="term" value="P:proteolysis"/>
    <property type="evidence" value="ECO:0007669"/>
    <property type="project" value="UniProtKB-KW"/>
</dbReference>
<evidence type="ECO:0000256" key="4">
    <source>
        <dbReference type="ARBA" id="ARBA00022833"/>
    </source>
</evidence>
<evidence type="ECO:0000259" key="7">
    <source>
        <dbReference type="Pfam" id="PF02868"/>
    </source>
</evidence>
<dbReference type="Pfam" id="PF01447">
    <property type="entry name" value="Peptidase_M4"/>
    <property type="match status" value="1"/>
</dbReference>
<dbReference type="SUPFAM" id="SSF55486">
    <property type="entry name" value="Metalloproteases ('zincins'), catalytic domain"/>
    <property type="match status" value="1"/>
</dbReference>
<evidence type="ECO:0000256" key="3">
    <source>
        <dbReference type="ARBA" id="ARBA00022801"/>
    </source>
</evidence>
<feature type="domain" description="Peptidase M4" evidence="6">
    <location>
        <begin position="273"/>
        <end position="408"/>
    </location>
</feature>
<dbReference type="AlphaFoldDB" id="A0AAE3J7Z3"/>
<dbReference type="Gene3D" id="1.10.390.10">
    <property type="entry name" value="Neutral Protease Domain 2"/>
    <property type="match status" value="1"/>
</dbReference>